<feature type="domain" description="Palmitoyltransferase DHHC" evidence="9">
    <location>
        <begin position="288"/>
        <end position="351"/>
    </location>
</feature>
<dbReference type="GO" id="GO:0019706">
    <property type="term" value="F:protein-cysteine S-palmitoyltransferase activity"/>
    <property type="evidence" value="ECO:0007669"/>
    <property type="project" value="UniProtKB-EC"/>
</dbReference>
<evidence type="ECO:0000256" key="2">
    <source>
        <dbReference type="ARBA" id="ARBA00022679"/>
    </source>
</evidence>
<name>A0A6P6RY40_9EIME</name>
<dbReference type="GeneID" id="34620242"/>
<evidence type="ECO:0000256" key="3">
    <source>
        <dbReference type="ARBA" id="ARBA00022692"/>
    </source>
</evidence>
<comment type="similarity">
    <text evidence="7">Belongs to the DHHC palmitoyltransferase family.</text>
</comment>
<feature type="transmembrane region" description="Helical" evidence="7">
    <location>
        <begin position="557"/>
        <end position="582"/>
    </location>
</feature>
<keyword evidence="5 7" id="KW-0472">Membrane</keyword>
<evidence type="ECO:0000256" key="6">
    <source>
        <dbReference type="ARBA" id="ARBA00023315"/>
    </source>
</evidence>
<evidence type="ECO:0000259" key="9">
    <source>
        <dbReference type="Pfam" id="PF01529"/>
    </source>
</evidence>
<feature type="compositionally biased region" description="Low complexity" evidence="8">
    <location>
        <begin position="265"/>
        <end position="277"/>
    </location>
</feature>
<feature type="region of interest" description="Disordered" evidence="8">
    <location>
        <begin position="258"/>
        <end position="280"/>
    </location>
</feature>
<proteinExistence type="inferred from homology"/>
<comment type="catalytic activity">
    <reaction evidence="7">
        <text>L-cysteinyl-[protein] + hexadecanoyl-CoA = S-hexadecanoyl-L-cysteinyl-[protein] + CoA</text>
        <dbReference type="Rhea" id="RHEA:36683"/>
        <dbReference type="Rhea" id="RHEA-COMP:10131"/>
        <dbReference type="Rhea" id="RHEA-COMP:11032"/>
        <dbReference type="ChEBI" id="CHEBI:29950"/>
        <dbReference type="ChEBI" id="CHEBI:57287"/>
        <dbReference type="ChEBI" id="CHEBI:57379"/>
        <dbReference type="ChEBI" id="CHEBI:74151"/>
        <dbReference type="EC" id="2.3.1.225"/>
    </reaction>
</comment>
<dbReference type="PANTHER" id="PTHR12246">
    <property type="entry name" value="PALMITOYLTRANSFERASE ZDHHC16"/>
    <property type="match status" value="1"/>
</dbReference>
<evidence type="ECO:0000256" key="8">
    <source>
        <dbReference type="SAM" id="MobiDB-lite"/>
    </source>
</evidence>
<gene>
    <name evidence="11" type="primary">LOC34620242</name>
</gene>
<dbReference type="Proteomes" id="UP000515125">
    <property type="component" value="Unplaced"/>
</dbReference>
<keyword evidence="6 7" id="KW-0012">Acyltransferase</keyword>
<dbReference type="GO" id="GO:0016020">
    <property type="term" value="C:membrane"/>
    <property type="evidence" value="ECO:0007669"/>
    <property type="project" value="UniProtKB-SubCell"/>
</dbReference>
<evidence type="ECO:0000256" key="4">
    <source>
        <dbReference type="ARBA" id="ARBA00022989"/>
    </source>
</evidence>
<keyword evidence="2 7" id="KW-0808">Transferase</keyword>
<evidence type="ECO:0000256" key="7">
    <source>
        <dbReference type="RuleBase" id="RU079119"/>
    </source>
</evidence>
<dbReference type="OrthoDB" id="330614at2759"/>
<feature type="transmembrane region" description="Helical" evidence="7">
    <location>
        <begin position="61"/>
        <end position="84"/>
    </location>
</feature>
<sequence>MDHLSWGDAVLRRARKVTAMRLRSLLLPLFRSSAALVNNVCACFLFFCSHCDHVLRFIGRILPWIATSLVVLASYTYFFVLLPLSHSPGPSASHSLLPGSQQQQKHDSSTWQQLFASWISPEAALAAWLLFNTLFNYRKAVCVTPGYPPIAHGGALPQQRVASYAELSARFCSTPLSLATAAIPPAASEKDVSSDLRGAALLAAAPNCAPTAELRKNEAETSTEAVSVVSELKHCNVVLDPATASTCPTFAVTKEDRDLPERRLASSSTSNATNTPTEPQASSATWLVCGKCNRLKGPRTRHCRACGICVVRQDHHCPWISQCVGVRNARYFLGLLLFGSLLALFGTVVFLPPAAVALGAKYIEADRREHAHAQAALFRALAQRVLLLEKKPAIAAQPPTEEALLEPAELAREHQLLLQHRFSAIPREGLLAKGIQMLLRLGVGLPPAPPPPPTQLQLNTAATQAWRAAAAAASASLADTDAHAAAAGNTQQHAQQGEPSEEARSRALAAGLAAARESVAASATALAGPPPFSDKVYAFLDAAIAAQGGWAIRHLMFASFCVALNVGVGVFFLLVAHLYFVLSNQTTLSIASSASPRSVGLFEFLVYPFVSDEPCAFSPYNRGWRKNMEQVLGPRPLLAILCPWVKLPQEILFQ</sequence>
<keyword evidence="3 7" id="KW-0812">Transmembrane</keyword>
<dbReference type="RefSeq" id="XP_026192821.1">
    <property type="nucleotide sequence ID" value="XM_026337036.1"/>
</dbReference>
<accession>A0A6P6RY40</accession>
<comment type="domain">
    <text evidence="7">The DHHC domain is required for palmitoyltransferase activity.</text>
</comment>
<feature type="region of interest" description="Disordered" evidence="8">
    <location>
        <begin position="482"/>
        <end position="506"/>
    </location>
</feature>
<dbReference type="InterPro" id="IPR039859">
    <property type="entry name" value="PFA4/ZDH16/20/ERF2-like"/>
</dbReference>
<dbReference type="InterPro" id="IPR001594">
    <property type="entry name" value="Palmitoyltrfase_DHHC"/>
</dbReference>
<protein>
    <recommendedName>
        <fullName evidence="7">Palmitoyltransferase</fullName>
        <ecNumber evidence="7">2.3.1.225</ecNumber>
    </recommendedName>
</protein>
<keyword evidence="4 7" id="KW-1133">Transmembrane helix</keyword>
<reference evidence="11" key="1">
    <citation type="submission" date="2025-08" db="UniProtKB">
        <authorList>
            <consortium name="RefSeq"/>
        </authorList>
    </citation>
    <scope>IDENTIFICATION</scope>
</reference>
<dbReference type="AlphaFoldDB" id="A0A6P6RY40"/>
<evidence type="ECO:0000313" key="10">
    <source>
        <dbReference type="Proteomes" id="UP000515125"/>
    </source>
</evidence>
<feature type="compositionally biased region" description="Low complexity" evidence="8">
    <location>
        <begin position="482"/>
        <end position="497"/>
    </location>
</feature>
<evidence type="ECO:0000256" key="5">
    <source>
        <dbReference type="ARBA" id="ARBA00023136"/>
    </source>
</evidence>
<dbReference type="Pfam" id="PF01529">
    <property type="entry name" value="DHHC"/>
    <property type="match status" value="1"/>
</dbReference>
<comment type="subcellular location">
    <subcellularLocation>
        <location evidence="1">Membrane</location>
        <topology evidence="1">Multi-pass membrane protein</topology>
    </subcellularLocation>
</comment>
<evidence type="ECO:0000313" key="11">
    <source>
        <dbReference type="RefSeq" id="XP_026192821.1"/>
    </source>
</evidence>
<dbReference type="PROSITE" id="PS50216">
    <property type="entry name" value="DHHC"/>
    <property type="match status" value="1"/>
</dbReference>
<feature type="transmembrane region" description="Helical" evidence="7">
    <location>
        <begin position="29"/>
        <end position="49"/>
    </location>
</feature>
<keyword evidence="10" id="KW-1185">Reference proteome</keyword>
<organism evidence="10 11">
    <name type="scientific">Cyclospora cayetanensis</name>
    <dbReference type="NCBI Taxonomy" id="88456"/>
    <lineage>
        <taxon>Eukaryota</taxon>
        <taxon>Sar</taxon>
        <taxon>Alveolata</taxon>
        <taxon>Apicomplexa</taxon>
        <taxon>Conoidasida</taxon>
        <taxon>Coccidia</taxon>
        <taxon>Eucoccidiorida</taxon>
        <taxon>Eimeriorina</taxon>
        <taxon>Eimeriidae</taxon>
        <taxon>Cyclospora</taxon>
    </lineage>
</organism>
<feature type="transmembrane region" description="Helical" evidence="7">
    <location>
        <begin position="331"/>
        <end position="358"/>
    </location>
</feature>
<dbReference type="EC" id="2.3.1.225" evidence="7"/>
<evidence type="ECO:0000256" key="1">
    <source>
        <dbReference type="ARBA" id="ARBA00004141"/>
    </source>
</evidence>